<dbReference type="EMBL" id="CP104013">
    <property type="protein sequence ID" value="UYP43734.1"/>
    <property type="molecule type" value="Genomic_DNA"/>
</dbReference>
<keyword evidence="3" id="KW-1185">Reference proteome</keyword>
<proteinExistence type="predicted"/>
<feature type="region of interest" description="Disordered" evidence="1">
    <location>
        <begin position="229"/>
        <end position="263"/>
    </location>
</feature>
<dbReference type="Proteomes" id="UP001208689">
    <property type="component" value="Chromosome"/>
</dbReference>
<reference evidence="2" key="1">
    <citation type="submission" date="2022-09" db="EMBL/GenBank/DDBJ databases">
        <title>Actin cytoskeleton and complex cell architecture in an #Asgard archaeon.</title>
        <authorList>
            <person name="Ponce Toledo R.I."/>
            <person name="Schleper C."/>
            <person name="Rodrigues Oliveira T."/>
            <person name="Wollweber F."/>
            <person name="Xu J."/>
            <person name="Rittmann S."/>
            <person name="Klingl A."/>
            <person name="Pilhofer M."/>
        </authorList>
    </citation>
    <scope>NUCLEOTIDE SEQUENCE</scope>
    <source>
        <strain evidence="2">B-35</strain>
    </source>
</reference>
<gene>
    <name evidence="2" type="ORF">NEF87_000019</name>
</gene>
<evidence type="ECO:0000313" key="3">
    <source>
        <dbReference type="Proteomes" id="UP001208689"/>
    </source>
</evidence>
<dbReference type="InterPro" id="IPR036390">
    <property type="entry name" value="WH_DNA-bd_sf"/>
</dbReference>
<dbReference type="SUPFAM" id="SSF46785">
    <property type="entry name" value="Winged helix' DNA-binding domain"/>
    <property type="match status" value="1"/>
</dbReference>
<accession>A0ABY6HJN8</accession>
<name>A0ABY6HJN8_9ARCH</name>
<evidence type="ECO:0008006" key="4">
    <source>
        <dbReference type="Google" id="ProtNLM"/>
    </source>
</evidence>
<organism evidence="2 3">
    <name type="scientific">Candidatus Lokiarchaeum ossiferum</name>
    <dbReference type="NCBI Taxonomy" id="2951803"/>
    <lineage>
        <taxon>Archaea</taxon>
        <taxon>Promethearchaeati</taxon>
        <taxon>Promethearchaeota</taxon>
        <taxon>Promethearchaeia</taxon>
        <taxon>Promethearchaeales</taxon>
        <taxon>Promethearchaeaceae</taxon>
        <taxon>Candidatus Lokiarchaeum</taxon>
    </lineage>
</organism>
<evidence type="ECO:0000256" key="1">
    <source>
        <dbReference type="SAM" id="MobiDB-lite"/>
    </source>
</evidence>
<feature type="compositionally biased region" description="Acidic residues" evidence="1">
    <location>
        <begin position="232"/>
        <end position="250"/>
    </location>
</feature>
<protein>
    <recommendedName>
        <fullName evidence="4">Transcription regulator PadR N-terminal domain-containing protein</fullName>
    </recommendedName>
</protein>
<evidence type="ECO:0000313" key="2">
    <source>
        <dbReference type="EMBL" id="UYP43734.1"/>
    </source>
</evidence>
<sequence length="713" mass="84808">MEPKSLPLPLEEELFLEQSTQLEKILYILWKNGITRQDKLTQINANLPGIIRKSSRTFYKIYNNLIKDGKIKKVKELENERRYFAYKITNEGEIWLLGELKRLKDKIESDQQKATLQLPQGERIHPLNDPDKQINSIKTVKTRNTQQISLEATLQKKDPRHNKKKLPHPYLETITAQQRPISEEIHVFKRLTNVLEKIEQKLDKPISSPTQSPKDDTNNLIDYELEHYSQPIEEEDFTSDSDDNYPDEENTTAKSLHEDESKEEIIENPEEIQAKIYLSLQTKSNLELLKMLEADIDNDELQETILNQIIFTRNHPIEEKIKLFIHLSKLYGKSEDLREALFNNLKLGEEDLQKFVSILSLNPSEEEEDAIWEIISPKTLQNETKISIFIHLMSTSRNLNYNRIQRLIRMLQLKGENLVNLIENPKEYSLSHPIVLILLDIMTNQLIVQRSIGWDSQLEFSFRGEKITKKQFVVYYIEQSFLSGVYNRTLAIIELLKQQNEFTLAEAQIELLILLNLRNYDQLEHRIQEYEILTNKSKLFEFQEELGYIAFRTYYEQPNKLTEIALNPDFEKKWKLIAKLEKDLSQENIMWIDESDIKSILARLSPLYNEQYRLFPTRPLTVFYHEHLIEENVLLYFTPHFTRWLHTQGPQGEKDSILILRLWWENRFRVIQFLNLQEEILQLLVKWDREFSSSWAEEIKHIKQEREQIENQF</sequence>